<dbReference type="OrthoDB" id="62952at2759"/>
<gene>
    <name evidence="1" type="ORF">BT63DRAFT_460715</name>
</gene>
<accession>A0A6A6TY64</accession>
<evidence type="ECO:0000313" key="1">
    <source>
        <dbReference type="EMBL" id="KAF2663604.1"/>
    </source>
</evidence>
<evidence type="ECO:0008006" key="3">
    <source>
        <dbReference type="Google" id="ProtNLM"/>
    </source>
</evidence>
<proteinExistence type="predicted"/>
<dbReference type="PANTHER" id="PTHR42085">
    <property type="entry name" value="F-BOX DOMAIN-CONTAINING PROTEIN"/>
    <property type="match status" value="1"/>
</dbReference>
<sequence length="272" mass="32316">MNMNDIPRPLSFLSLPPETRNSIYELALISQHQPLAICAHITVVNNEPAKRPSFAGSIALLRANQQIHWEASKILYSKNTFYFTDIDPKCSTNCIWSCRYRLWIERVQFDQWLAYDFRMFNQRITRQNAVLVQIQNALPGIYPYQVDHNGVPSFPGIEILKILPNLRYIDILFSRRFSALDPDQKDYVLIPFMTQLIRWLRRYPRIVLSNRTEWLQLINRHIPLHITIVPPTREIHFLLWDSSPEIRRLVEQFADSVETPRKRHNINYYRLS</sequence>
<dbReference type="InterPro" id="IPR038883">
    <property type="entry name" value="AN11006-like"/>
</dbReference>
<organism evidence="1 2">
    <name type="scientific">Microthyrium microscopicum</name>
    <dbReference type="NCBI Taxonomy" id="703497"/>
    <lineage>
        <taxon>Eukaryota</taxon>
        <taxon>Fungi</taxon>
        <taxon>Dikarya</taxon>
        <taxon>Ascomycota</taxon>
        <taxon>Pezizomycotina</taxon>
        <taxon>Dothideomycetes</taxon>
        <taxon>Dothideomycetes incertae sedis</taxon>
        <taxon>Microthyriales</taxon>
        <taxon>Microthyriaceae</taxon>
        <taxon>Microthyrium</taxon>
    </lineage>
</organism>
<keyword evidence="2" id="KW-1185">Reference proteome</keyword>
<reference evidence="1" key="1">
    <citation type="journal article" date="2020" name="Stud. Mycol.">
        <title>101 Dothideomycetes genomes: a test case for predicting lifestyles and emergence of pathogens.</title>
        <authorList>
            <person name="Haridas S."/>
            <person name="Albert R."/>
            <person name="Binder M."/>
            <person name="Bloem J."/>
            <person name="Labutti K."/>
            <person name="Salamov A."/>
            <person name="Andreopoulos B."/>
            <person name="Baker S."/>
            <person name="Barry K."/>
            <person name="Bills G."/>
            <person name="Bluhm B."/>
            <person name="Cannon C."/>
            <person name="Castanera R."/>
            <person name="Culley D."/>
            <person name="Daum C."/>
            <person name="Ezra D."/>
            <person name="Gonzalez J."/>
            <person name="Henrissat B."/>
            <person name="Kuo A."/>
            <person name="Liang C."/>
            <person name="Lipzen A."/>
            <person name="Lutzoni F."/>
            <person name="Magnuson J."/>
            <person name="Mondo S."/>
            <person name="Nolan M."/>
            <person name="Ohm R."/>
            <person name="Pangilinan J."/>
            <person name="Park H.-J."/>
            <person name="Ramirez L."/>
            <person name="Alfaro M."/>
            <person name="Sun H."/>
            <person name="Tritt A."/>
            <person name="Yoshinaga Y."/>
            <person name="Zwiers L.-H."/>
            <person name="Turgeon B."/>
            <person name="Goodwin S."/>
            <person name="Spatafora J."/>
            <person name="Crous P."/>
            <person name="Grigoriev I."/>
        </authorList>
    </citation>
    <scope>NUCLEOTIDE SEQUENCE</scope>
    <source>
        <strain evidence="1">CBS 115976</strain>
    </source>
</reference>
<name>A0A6A6TY64_9PEZI</name>
<dbReference type="Proteomes" id="UP000799302">
    <property type="component" value="Unassembled WGS sequence"/>
</dbReference>
<dbReference type="PANTHER" id="PTHR42085:SF2">
    <property type="entry name" value="F-BOX DOMAIN-CONTAINING PROTEIN"/>
    <property type="match status" value="1"/>
</dbReference>
<evidence type="ECO:0000313" key="2">
    <source>
        <dbReference type="Proteomes" id="UP000799302"/>
    </source>
</evidence>
<dbReference type="EMBL" id="MU004244">
    <property type="protein sequence ID" value="KAF2663604.1"/>
    <property type="molecule type" value="Genomic_DNA"/>
</dbReference>
<dbReference type="AlphaFoldDB" id="A0A6A6TY64"/>
<protein>
    <recommendedName>
        <fullName evidence="3">F-box domain-containing protein</fullName>
    </recommendedName>
</protein>